<evidence type="ECO:0000256" key="1">
    <source>
        <dbReference type="SAM" id="MobiDB-lite"/>
    </source>
</evidence>
<accession>A0A3N4V2A4</accession>
<sequence>MGIYLGHEAPCRYRPSSKDREFLGISQKPPPAVAGRLHR</sequence>
<organism evidence="2 3">
    <name type="scientific">Vulcaniibacterium tengchongense</name>
    <dbReference type="NCBI Taxonomy" id="1273429"/>
    <lineage>
        <taxon>Bacteria</taxon>
        <taxon>Pseudomonadati</taxon>
        <taxon>Pseudomonadota</taxon>
        <taxon>Gammaproteobacteria</taxon>
        <taxon>Lysobacterales</taxon>
        <taxon>Lysobacteraceae</taxon>
        <taxon>Vulcaniibacterium</taxon>
    </lineage>
</organism>
<gene>
    <name evidence="2" type="ORF">EDC50_2338</name>
</gene>
<name>A0A3N4V2A4_9GAMM</name>
<feature type="region of interest" description="Disordered" evidence="1">
    <location>
        <begin position="20"/>
        <end position="39"/>
    </location>
</feature>
<keyword evidence="3" id="KW-1185">Reference proteome</keyword>
<dbReference type="EMBL" id="RKQN01000003">
    <property type="protein sequence ID" value="RPE77082.1"/>
    <property type="molecule type" value="Genomic_DNA"/>
</dbReference>
<proteinExistence type="predicted"/>
<comment type="caution">
    <text evidence="2">The sequence shown here is derived from an EMBL/GenBank/DDBJ whole genome shotgun (WGS) entry which is preliminary data.</text>
</comment>
<evidence type="ECO:0000313" key="3">
    <source>
        <dbReference type="Proteomes" id="UP000269708"/>
    </source>
</evidence>
<dbReference type="Proteomes" id="UP000269708">
    <property type="component" value="Unassembled WGS sequence"/>
</dbReference>
<reference evidence="2 3" key="1">
    <citation type="submission" date="2018-11" db="EMBL/GenBank/DDBJ databases">
        <title>Genomic Encyclopedia of Type Strains, Phase IV (KMG-IV): sequencing the most valuable type-strain genomes for metagenomic binning, comparative biology and taxonomic classification.</title>
        <authorList>
            <person name="Goeker M."/>
        </authorList>
    </citation>
    <scope>NUCLEOTIDE SEQUENCE [LARGE SCALE GENOMIC DNA]</scope>
    <source>
        <strain evidence="2 3">DSM 25623</strain>
    </source>
</reference>
<dbReference type="AlphaFoldDB" id="A0A3N4V2A4"/>
<evidence type="ECO:0000313" key="2">
    <source>
        <dbReference type="EMBL" id="RPE77082.1"/>
    </source>
</evidence>
<protein>
    <submittedName>
        <fullName evidence="2">Uncharacterized protein</fullName>
    </submittedName>
</protein>